<protein>
    <submittedName>
        <fullName evidence="10">Uncharacterized protein</fullName>
    </submittedName>
</protein>
<evidence type="ECO:0000313" key="6">
    <source>
        <dbReference type="EMBL" id="RGT38473.1"/>
    </source>
</evidence>
<evidence type="ECO:0000313" key="4">
    <source>
        <dbReference type="EMBL" id="PLT83872.1"/>
    </source>
</evidence>
<dbReference type="Proteomes" id="UP000285697">
    <property type="component" value="Unassembled WGS sequence"/>
</dbReference>
<evidence type="ECO:0000313" key="3">
    <source>
        <dbReference type="EMBL" id="PLT71883.1"/>
    </source>
</evidence>
<dbReference type="Proteomes" id="UP000284472">
    <property type="component" value="Unassembled WGS sequence"/>
</dbReference>
<dbReference type="EMBL" id="NIHW01000040">
    <property type="protein sequence ID" value="PLT83872.1"/>
    <property type="molecule type" value="Genomic_DNA"/>
</dbReference>
<evidence type="ECO:0000313" key="16">
    <source>
        <dbReference type="Proteomes" id="UP000283981"/>
    </source>
</evidence>
<evidence type="ECO:0000313" key="9">
    <source>
        <dbReference type="EMBL" id="RHG87226.1"/>
    </source>
</evidence>
<evidence type="ECO:0000313" key="14">
    <source>
        <dbReference type="Proteomes" id="UP000235093"/>
    </source>
</evidence>
<dbReference type="EMBL" id="QRQE01000002">
    <property type="protein sequence ID" value="RHM81437.1"/>
    <property type="molecule type" value="Genomic_DNA"/>
</dbReference>
<dbReference type="Proteomes" id="UP000234840">
    <property type="component" value="Unassembled WGS sequence"/>
</dbReference>
<name>A0A2N5NSH2_MEDGN</name>
<dbReference type="AlphaFoldDB" id="A0A2N5NSH2"/>
<dbReference type="Proteomes" id="UP000234891">
    <property type="component" value="Unassembled WGS sequence"/>
</dbReference>
<reference evidence="11 12" key="1">
    <citation type="journal article" date="2017" name="Genome Med.">
        <title>A novel Ruminococcus gnavus clade enriched in inflammatory bowel disease patients.</title>
        <authorList>
            <person name="Hall A.B."/>
            <person name="Yassour M."/>
            <person name="Sauk J."/>
            <person name="Garner A."/>
            <person name="Jiang X."/>
            <person name="Arthur T."/>
            <person name="Lagoudas G.K."/>
            <person name="Vatanen T."/>
            <person name="Fornelos N."/>
            <person name="Wilson R."/>
            <person name="Bertha M."/>
            <person name="Cohen M."/>
            <person name="Garber J."/>
            <person name="Khalili H."/>
            <person name="Gevers D."/>
            <person name="Ananthakrishnan A.N."/>
            <person name="Kugathasan S."/>
            <person name="Lander E.S."/>
            <person name="Blainey P."/>
            <person name="Vlamakis H."/>
            <person name="Xavier R.J."/>
            <person name="Huttenhower C."/>
        </authorList>
    </citation>
    <scope>NUCLEOTIDE SEQUENCE [LARGE SCALE GENOMIC DNA]</scope>
    <source>
        <strain evidence="1 12">RJX1118</strain>
        <strain evidence="2 13">RJX1124</strain>
        <strain evidence="3 14">RJX1125</strain>
        <strain evidence="4 11">RJX1128</strain>
    </source>
</reference>
<evidence type="ECO:0000313" key="8">
    <source>
        <dbReference type="EMBL" id="RHG14559.1"/>
    </source>
</evidence>
<evidence type="ECO:0000313" key="18">
    <source>
        <dbReference type="Proteomes" id="UP000285610"/>
    </source>
</evidence>
<evidence type="ECO:0000313" key="12">
    <source>
        <dbReference type="Proteomes" id="UP000234849"/>
    </source>
</evidence>
<dbReference type="EMBL" id="QRIA01000031">
    <property type="protein sequence ID" value="RHG14559.1"/>
    <property type="molecule type" value="Genomic_DNA"/>
</dbReference>
<evidence type="ECO:0000313" key="19">
    <source>
        <dbReference type="Proteomes" id="UP000285697"/>
    </source>
</evidence>
<evidence type="ECO:0000313" key="13">
    <source>
        <dbReference type="Proteomes" id="UP000234891"/>
    </source>
</evidence>
<dbReference type="EMBL" id="QRTJ01000041">
    <property type="protein sequence ID" value="RGQ61873.1"/>
    <property type="molecule type" value="Genomic_DNA"/>
</dbReference>
<comment type="caution">
    <text evidence="10">The sequence shown here is derived from an EMBL/GenBank/DDBJ whole genome shotgun (WGS) entry which is preliminary data.</text>
</comment>
<dbReference type="Proteomes" id="UP000286137">
    <property type="component" value="Unassembled WGS sequence"/>
</dbReference>
<dbReference type="Proteomes" id="UP000234849">
    <property type="component" value="Unassembled WGS sequence"/>
</dbReference>
<evidence type="ECO:0000313" key="2">
    <source>
        <dbReference type="EMBL" id="PLT71436.1"/>
    </source>
</evidence>
<reference evidence="15 16" key="2">
    <citation type="submission" date="2018-08" db="EMBL/GenBank/DDBJ databases">
        <title>A genome reference for cultivated species of the human gut microbiota.</title>
        <authorList>
            <person name="Zou Y."/>
            <person name="Xue W."/>
            <person name="Luo G."/>
        </authorList>
    </citation>
    <scope>NUCLEOTIDE SEQUENCE [LARGE SCALE GENOMIC DNA]</scope>
    <source>
        <strain evidence="6 15">AF19-16AC</strain>
        <strain evidence="5 20">AF27-4BH</strain>
        <strain evidence="10 18">AF33-12</strain>
        <strain evidence="9 16">AM21-18</strain>
        <strain evidence="8 19">AM22-7AC</strain>
        <strain evidence="7 17">AM32-6</strain>
    </source>
</reference>
<dbReference type="Proteomes" id="UP000285610">
    <property type="component" value="Unassembled WGS sequence"/>
</dbReference>
<accession>A0A2N5NSH2</accession>
<dbReference type="EMBL" id="NIHT01000028">
    <property type="protein sequence ID" value="PLT71883.1"/>
    <property type="molecule type" value="Genomic_DNA"/>
</dbReference>
<gene>
    <name evidence="1" type="ORF">CDL18_04005</name>
    <name evidence="4" type="ORF">CDL20_13120</name>
    <name evidence="3" type="ORF">CDL23_14165</name>
    <name evidence="2" type="ORF">CDL26_12155</name>
    <name evidence="9" type="ORF">DW243_03720</name>
    <name evidence="8" type="ORF">DW270_15125</name>
    <name evidence="7" type="ORF">DW812_13980</name>
    <name evidence="6" type="ORF">DWX36_10110</name>
    <name evidence="5" type="ORF">DWY88_15075</name>
    <name evidence="10" type="ORF">DWZ50_01175</name>
</gene>
<evidence type="ECO:0000313" key="15">
    <source>
        <dbReference type="Proteomes" id="UP000283834"/>
    </source>
</evidence>
<evidence type="ECO:0000313" key="1">
    <source>
        <dbReference type="EMBL" id="PLT56834.1"/>
    </source>
</evidence>
<sequence>MDKAGNCVYNTFHTADHSSAVFIGPASQVFCIRRSEDSDRQLFLFRLRFAAVFSSKRLNESYRTGGIGCIRKIL</sequence>
<evidence type="ECO:0000313" key="11">
    <source>
        <dbReference type="Proteomes" id="UP000234840"/>
    </source>
</evidence>
<evidence type="ECO:0000313" key="7">
    <source>
        <dbReference type="EMBL" id="RHD03408.1"/>
    </source>
</evidence>
<evidence type="ECO:0000313" key="17">
    <source>
        <dbReference type="Proteomes" id="UP000284472"/>
    </source>
</evidence>
<dbReference type="EMBL" id="QSIR01000025">
    <property type="protein sequence ID" value="RHD03408.1"/>
    <property type="molecule type" value="Genomic_DNA"/>
</dbReference>
<dbReference type="EMBL" id="QRIS01000005">
    <property type="protein sequence ID" value="RHG87226.1"/>
    <property type="molecule type" value="Genomic_DNA"/>
</dbReference>
<dbReference type="Proteomes" id="UP000283834">
    <property type="component" value="Unassembled WGS sequence"/>
</dbReference>
<evidence type="ECO:0000313" key="5">
    <source>
        <dbReference type="EMBL" id="RGQ61873.1"/>
    </source>
</evidence>
<organism evidence="10 18">
    <name type="scientific">Mediterraneibacter gnavus</name>
    <name type="common">Ruminococcus gnavus</name>
    <dbReference type="NCBI Taxonomy" id="33038"/>
    <lineage>
        <taxon>Bacteria</taxon>
        <taxon>Bacillati</taxon>
        <taxon>Bacillota</taxon>
        <taxon>Clostridia</taxon>
        <taxon>Lachnospirales</taxon>
        <taxon>Lachnospiraceae</taxon>
        <taxon>Mediterraneibacter</taxon>
    </lineage>
</organism>
<dbReference type="EMBL" id="NIHS01000024">
    <property type="protein sequence ID" value="PLT71436.1"/>
    <property type="molecule type" value="Genomic_DNA"/>
</dbReference>
<dbReference type="EMBL" id="NIHM01000004">
    <property type="protein sequence ID" value="PLT56834.1"/>
    <property type="molecule type" value="Genomic_DNA"/>
</dbReference>
<dbReference type="Proteomes" id="UP000283981">
    <property type="component" value="Unassembled WGS sequence"/>
</dbReference>
<proteinExistence type="predicted"/>
<dbReference type="EMBL" id="QRWQ01000008">
    <property type="protein sequence ID" value="RGT38473.1"/>
    <property type="molecule type" value="Genomic_DNA"/>
</dbReference>
<evidence type="ECO:0000313" key="20">
    <source>
        <dbReference type="Proteomes" id="UP000286137"/>
    </source>
</evidence>
<evidence type="ECO:0000313" key="10">
    <source>
        <dbReference type="EMBL" id="RHM81437.1"/>
    </source>
</evidence>
<dbReference type="Proteomes" id="UP000235093">
    <property type="component" value="Unassembled WGS sequence"/>
</dbReference>